<sequence length="82" mass="9557">MIETQYLSTKNKENLPLLHHCRTLRVCISQCSKVWISSQMTKCLSFSTLLIYRQRLTLSLLIIPVQPTRSNANRYLTLTDTE</sequence>
<accession>A0A0R0EGI9</accession>
<evidence type="ECO:0000313" key="1">
    <source>
        <dbReference type="EMBL" id="KRG92885.1"/>
    </source>
</evidence>
<evidence type="ECO:0000313" key="2">
    <source>
        <dbReference type="EnsemblPlants" id="KRG92885"/>
    </source>
</evidence>
<reference evidence="1" key="3">
    <citation type="submission" date="2018-07" db="EMBL/GenBank/DDBJ databases">
        <title>WGS assembly of Glycine max.</title>
        <authorList>
            <person name="Schmutz J."/>
            <person name="Cannon S."/>
            <person name="Schlueter J."/>
            <person name="Ma J."/>
            <person name="Mitros T."/>
            <person name="Nelson W."/>
            <person name="Hyten D."/>
            <person name="Song Q."/>
            <person name="Thelen J."/>
            <person name="Cheng J."/>
            <person name="Xu D."/>
            <person name="Hellsten U."/>
            <person name="May G."/>
            <person name="Yu Y."/>
            <person name="Sakurai T."/>
            <person name="Umezawa T."/>
            <person name="Bhattacharyya M."/>
            <person name="Sandhu D."/>
            <person name="Valliyodan B."/>
            <person name="Lindquist E."/>
            <person name="Peto M."/>
            <person name="Grant D."/>
            <person name="Shu S."/>
            <person name="Goodstein D."/>
            <person name="Barry K."/>
            <person name="Futrell-Griggs M."/>
            <person name="Abernathy B."/>
            <person name="Du J."/>
            <person name="Tian Z."/>
            <person name="Zhu L."/>
            <person name="Gill N."/>
            <person name="Joshi T."/>
            <person name="Libault M."/>
            <person name="Sethuraman A."/>
            <person name="Zhang X."/>
            <person name="Shinozaki K."/>
            <person name="Nguyen H."/>
            <person name="Wing R."/>
            <person name="Cregan P."/>
            <person name="Specht J."/>
            <person name="Grimwood J."/>
            <person name="Rokhsar D."/>
            <person name="Stacey G."/>
            <person name="Shoemaker R."/>
            <person name="Jackson S."/>
        </authorList>
    </citation>
    <scope>NUCLEOTIDE SEQUENCE</scope>
    <source>
        <tissue evidence="1">Callus</tissue>
    </source>
</reference>
<name>A0A0R0EGI9_SOYBN</name>
<keyword evidence="3" id="KW-1185">Reference proteome</keyword>
<proteinExistence type="predicted"/>
<dbReference type="Proteomes" id="UP000008827">
    <property type="component" value="Chromosome 20"/>
</dbReference>
<reference evidence="1 2" key="1">
    <citation type="journal article" date="2010" name="Nature">
        <title>Genome sequence of the palaeopolyploid soybean.</title>
        <authorList>
            <person name="Schmutz J."/>
            <person name="Cannon S.B."/>
            <person name="Schlueter J."/>
            <person name="Ma J."/>
            <person name="Mitros T."/>
            <person name="Nelson W."/>
            <person name="Hyten D.L."/>
            <person name="Song Q."/>
            <person name="Thelen J.J."/>
            <person name="Cheng J."/>
            <person name="Xu D."/>
            <person name="Hellsten U."/>
            <person name="May G.D."/>
            <person name="Yu Y."/>
            <person name="Sakurai T."/>
            <person name="Umezawa T."/>
            <person name="Bhattacharyya M.K."/>
            <person name="Sandhu D."/>
            <person name="Valliyodan B."/>
            <person name="Lindquist E."/>
            <person name="Peto M."/>
            <person name="Grant D."/>
            <person name="Shu S."/>
            <person name="Goodstein D."/>
            <person name="Barry K."/>
            <person name="Futrell-Griggs M."/>
            <person name="Abernathy B."/>
            <person name="Du J."/>
            <person name="Tian Z."/>
            <person name="Zhu L."/>
            <person name="Gill N."/>
            <person name="Joshi T."/>
            <person name="Libault M."/>
            <person name="Sethuraman A."/>
            <person name="Zhang X.-C."/>
            <person name="Shinozaki K."/>
            <person name="Nguyen H.T."/>
            <person name="Wing R.A."/>
            <person name="Cregan P."/>
            <person name="Specht J."/>
            <person name="Grimwood J."/>
            <person name="Rokhsar D."/>
            <person name="Stacey G."/>
            <person name="Shoemaker R.C."/>
            <person name="Jackson S.A."/>
        </authorList>
    </citation>
    <scope>NUCLEOTIDE SEQUENCE [LARGE SCALE GENOMIC DNA]</scope>
    <source>
        <strain evidence="2">cv. Williams 82</strain>
        <tissue evidence="1">Callus</tissue>
    </source>
</reference>
<dbReference type="AlphaFoldDB" id="A0A0R0EGI9"/>
<dbReference type="Gramene" id="KRG92885">
    <property type="protein sequence ID" value="KRG92885"/>
    <property type="gene ID" value="GLYMA_20G235600"/>
</dbReference>
<organism evidence="1">
    <name type="scientific">Glycine max</name>
    <name type="common">Soybean</name>
    <name type="synonym">Glycine hispida</name>
    <dbReference type="NCBI Taxonomy" id="3847"/>
    <lineage>
        <taxon>Eukaryota</taxon>
        <taxon>Viridiplantae</taxon>
        <taxon>Streptophyta</taxon>
        <taxon>Embryophyta</taxon>
        <taxon>Tracheophyta</taxon>
        <taxon>Spermatophyta</taxon>
        <taxon>Magnoliopsida</taxon>
        <taxon>eudicotyledons</taxon>
        <taxon>Gunneridae</taxon>
        <taxon>Pentapetalae</taxon>
        <taxon>rosids</taxon>
        <taxon>fabids</taxon>
        <taxon>Fabales</taxon>
        <taxon>Fabaceae</taxon>
        <taxon>Papilionoideae</taxon>
        <taxon>50 kb inversion clade</taxon>
        <taxon>NPAAA clade</taxon>
        <taxon>indigoferoid/millettioid clade</taxon>
        <taxon>Phaseoleae</taxon>
        <taxon>Glycine</taxon>
        <taxon>Glycine subgen. Soja</taxon>
    </lineage>
</organism>
<dbReference type="EnsemblPlants" id="KRG92885">
    <property type="protein sequence ID" value="KRG92885"/>
    <property type="gene ID" value="GLYMA_20G235600"/>
</dbReference>
<reference evidence="2" key="2">
    <citation type="submission" date="2018-02" db="UniProtKB">
        <authorList>
            <consortium name="EnsemblPlants"/>
        </authorList>
    </citation>
    <scope>IDENTIFICATION</scope>
    <source>
        <strain evidence="2">Williams 82</strain>
    </source>
</reference>
<dbReference type="EMBL" id="CM000853">
    <property type="protein sequence ID" value="KRG92885.1"/>
    <property type="molecule type" value="Genomic_DNA"/>
</dbReference>
<protein>
    <submittedName>
        <fullName evidence="1 2">Uncharacterized protein</fullName>
    </submittedName>
</protein>
<dbReference type="InParanoid" id="A0A0R0EGI9"/>
<gene>
    <name evidence="1" type="ORF">GLYMA_20G235600</name>
</gene>
<evidence type="ECO:0000313" key="3">
    <source>
        <dbReference type="Proteomes" id="UP000008827"/>
    </source>
</evidence>